<keyword evidence="2" id="KW-1185">Reference proteome</keyword>
<name>A0ABU6WI53_9FABA</name>
<dbReference type="InterPro" id="IPR050804">
    <property type="entry name" value="MCC"/>
</dbReference>
<comment type="caution">
    <text evidence="1">The sequence shown here is derived from an EMBL/GenBank/DDBJ whole genome shotgun (WGS) entry which is preliminary data.</text>
</comment>
<dbReference type="PANTHER" id="PTHR46236:SF36">
    <property type="entry name" value="MATH (MEPRIN AND TRAF-C-LIKE) DOMAIN PROTEIN"/>
    <property type="match status" value="1"/>
</dbReference>
<accession>A0ABU6WI53</accession>
<proteinExistence type="predicted"/>
<dbReference type="Proteomes" id="UP001341840">
    <property type="component" value="Unassembled WGS sequence"/>
</dbReference>
<organism evidence="1 2">
    <name type="scientific">Stylosanthes scabra</name>
    <dbReference type="NCBI Taxonomy" id="79078"/>
    <lineage>
        <taxon>Eukaryota</taxon>
        <taxon>Viridiplantae</taxon>
        <taxon>Streptophyta</taxon>
        <taxon>Embryophyta</taxon>
        <taxon>Tracheophyta</taxon>
        <taxon>Spermatophyta</taxon>
        <taxon>Magnoliopsida</taxon>
        <taxon>eudicotyledons</taxon>
        <taxon>Gunneridae</taxon>
        <taxon>Pentapetalae</taxon>
        <taxon>rosids</taxon>
        <taxon>fabids</taxon>
        <taxon>Fabales</taxon>
        <taxon>Fabaceae</taxon>
        <taxon>Papilionoideae</taxon>
        <taxon>50 kb inversion clade</taxon>
        <taxon>dalbergioids sensu lato</taxon>
        <taxon>Dalbergieae</taxon>
        <taxon>Pterocarpus clade</taxon>
        <taxon>Stylosanthes</taxon>
    </lineage>
</organism>
<evidence type="ECO:0000313" key="1">
    <source>
        <dbReference type="EMBL" id="MED6185462.1"/>
    </source>
</evidence>
<dbReference type="SUPFAM" id="SSF49599">
    <property type="entry name" value="TRAF domain-like"/>
    <property type="match status" value="1"/>
</dbReference>
<dbReference type="InterPro" id="IPR008974">
    <property type="entry name" value="TRAF-like"/>
</dbReference>
<sequence>MFGLLPFVSFDEFKVPAEDCRTSELWEPPECSCCPSPFLFASLPLLPFPLLVVEFLVFKNLPRHPLGLSFSEESKEISWKGKKGKEVHDEVEEVRTERIVAETVTYRWIINNFSELNCKKLYSETFFVDKHPCSNFLTLDELHNPRNSYLRNDTLRVKAVVTVIHHGTYYDHIIEGMMSSATISELVDFRGLCKIEKRFVQLLKEACFNHPTLIENQQKRNRTQKFIEWSFAALGRVLHFLNTKSVNDMDDDACNELQNLWEELNNFGFDDLTWLELHVQFALSMKNHMKVDLQPMAAKGGTQSLFKSLAMCFKSSNTSDEETDFVTKERWLDQLKGKQYFKPLCFIKDLKR</sequence>
<dbReference type="PANTHER" id="PTHR46236">
    <property type="entry name" value="TRAF-LIKE SUPERFAMILY PROTEIN"/>
    <property type="match status" value="1"/>
</dbReference>
<protein>
    <submittedName>
        <fullName evidence="1">Uncharacterized protein</fullName>
    </submittedName>
</protein>
<dbReference type="Gene3D" id="2.60.210.10">
    <property type="entry name" value="Apoptosis, Tumor Necrosis Factor Receptor Associated Protein 2, Chain A"/>
    <property type="match status" value="1"/>
</dbReference>
<dbReference type="EMBL" id="JASCZI010181710">
    <property type="protein sequence ID" value="MED6185462.1"/>
    <property type="molecule type" value="Genomic_DNA"/>
</dbReference>
<gene>
    <name evidence="1" type="ORF">PIB30_057294</name>
</gene>
<reference evidence="1 2" key="1">
    <citation type="journal article" date="2023" name="Plants (Basel)">
        <title>Bridging the Gap: Combining Genomics and Transcriptomics Approaches to Understand Stylosanthes scabra, an Orphan Legume from the Brazilian Caatinga.</title>
        <authorList>
            <person name="Ferreira-Neto J.R.C."/>
            <person name="da Silva M.D."/>
            <person name="Binneck E."/>
            <person name="de Melo N.F."/>
            <person name="da Silva R.H."/>
            <person name="de Melo A.L.T.M."/>
            <person name="Pandolfi V."/>
            <person name="Bustamante F.O."/>
            <person name="Brasileiro-Vidal A.C."/>
            <person name="Benko-Iseppon A.M."/>
        </authorList>
    </citation>
    <scope>NUCLEOTIDE SEQUENCE [LARGE SCALE GENOMIC DNA]</scope>
    <source>
        <tissue evidence="1">Leaves</tissue>
    </source>
</reference>
<evidence type="ECO:0000313" key="2">
    <source>
        <dbReference type="Proteomes" id="UP001341840"/>
    </source>
</evidence>